<dbReference type="Pfam" id="PF00291">
    <property type="entry name" value="PALP"/>
    <property type="match status" value="1"/>
</dbReference>
<name>A0ABU3BK13_9FLAO</name>
<feature type="domain" description="Tryptophan synthase beta chain-like PALP" evidence="4">
    <location>
        <begin position="13"/>
        <end position="279"/>
    </location>
</feature>
<comment type="caution">
    <text evidence="5">The sequence shown here is derived from an EMBL/GenBank/DDBJ whole genome shotgun (WGS) entry which is preliminary data.</text>
</comment>
<dbReference type="InterPro" id="IPR027278">
    <property type="entry name" value="ACCD_DCysDesulf"/>
</dbReference>
<evidence type="ECO:0000259" key="4">
    <source>
        <dbReference type="Pfam" id="PF00291"/>
    </source>
</evidence>
<dbReference type="EMBL" id="JAVRHU010000003">
    <property type="protein sequence ID" value="MDT0622516.1"/>
    <property type="molecule type" value="Genomic_DNA"/>
</dbReference>
<keyword evidence="3" id="KW-0663">Pyridoxal phosphate</keyword>
<dbReference type="RefSeq" id="WP_311388265.1">
    <property type="nucleotide sequence ID" value="NZ_JAVRHU010000003.1"/>
</dbReference>
<evidence type="ECO:0000256" key="2">
    <source>
        <dbReference type="ARBA" id="ARBA00008639"/>
    </source>
</evidence>
<protein>
    <submittedName>
        <fullName evidence="5">Pyridoxal-phosphate dependent enzyme</fullName>
    </submittedName>
</protein>
<evidence type="ECO:0000313" key="5">
    <source>
        <dbReference type="EMBL" id="MDT0622516.1"/>
    </source>
</evidence>
<reference evidence="5 6" key="1">
    <citation type="submission" date="2023-09" db="EMBL/GenBank/DDBJ databases">
        <authorList>
            <person name="Rey-Velasco X."/>
        </authorList>
    </citation>
    <scope>NUCLEOTIDE SEQUENCE [LARGE SCALE GENOMIC DNA]</scope>
    <source>
        <strain evidence="5 6">P007</strain>
    </source>
</reference>
<organism evidence="5 6">
    <name type="scientific">Croceitalea vernalis</name>
    <dbReference type="NCBI Taxonomy" id="3075599"/>
    <lineage>
        <taxon>Bacteria</taxon>
        <taxon>Pseudomonadati</taxon>
        <taxon>Bacteroidota</taxon>
        <taxon>Flavobacteriia</taxon>
        <taxon>Flavobacteriales</taxon>
        <taxon>Flavobacteriaceae</taxon>
        <taxon>Croceitalea</taxon>
    </lineage>
</organism>
<comment type="cofactor">
    <cofactor evidence="1">
        <name>pyridoxal 5'-phosphate</name>
        <dbReference type="ChEBI" id="CHEBI:597326"/>
    </cofactor>
</comment>
<dbReference type="InterPro" id="IPR036052">
    <property type="entry name" value="TrpB-like_PALP_sf"/>
</dbReference>
<dbReference type="PIRSF" id="PIRSF006278">
    <property type="entry name" value="ACCD_DCysDesulf"/>
    <property type="match status" value="1"/>
</dbReference>
<dbReference type="PANTHER" id="PTHR43780">
    <property type="entry name" value="1-AMINOCYCLOPROPANE-1-CARBOXYLATE DEAMINASE-RELATED"/>
    <property type="match status" value="1"/>
</dbReference>
<gene>
    <name evidence="5" type="ORF">RM520_12860</name>
</gene>
<evidence type="ECO:0000256" key="3">
    <source>
        <dbReference type="ARBA" id="ARBA00022898"/>
    </source>
</evidence>
<accession>A0ABU3BK13</accession>
<dbReference type="InterPro" id="IPR001926">
    <property type="entry name" value="TrpB-like_PALP"/>
</dbReference>
<comment type="similarity">
    <text evidence="2">Belongs to the ACC deaminase/D-cysteine desulfhydrase family.</text>
</comment>
<keyword evidence="6" id="KW-1185">Reference proteome</keyword>
<proteinExistence type="inferred from homology"/>
<dbReference type="Gene3D" id="3.40.50.1100">
    <property type="match status" value="2"/>
</dbReference>
<dbReference type="SUPFAM" id="SSF53686">
    <property type="entry name" value="Tryptophan synthase beta subunit-like PLP-dependent enzymes"/>
    <property type="match status" value="1"/>
</dbReference>
<evidence type="ECO:0000313" key="6">
    <source>
        <dbReference type="Proteomes" id="UP001250662"/>
    </source>
</evidence>
<dbReference type="Proteomes" id="UP001250662">
    <property type="component" value="Unassembled WGS sequence"/>
</dbReference>
<dbReference type="PANTHER" id="PTHR43780:SF2">
    <property type="entry name" value="1-AMINOCYCLOPROPANE-1-CARBOXYLATE DEAMINASE-RELATED"/>
    <property type="match status" value="1"/>
</dbReference>
<evidence type="ECO:0000256" key="1">
    <source>
        <dbReference type="ARBA" id="ARBA00001933"/>
    </source>
</evidence>
<sequence length="301" mass="33885">MQVLNQQINLPLLQEKGISLSVKREDAIHPLISGNKYRKLKYNLLEAKRQNFKTLLTFGGAYSNHIAATAYAGKIHGFKTIGVIRGEELKEKWLDNPTLFQANKNGMTFHFTNRQSYQLKESESFLNRLRLKFGSFFVIPEGGTNSLAIKGCEEILTENDKEFNFISCCVGTGGTIAGLINSSNSNQRILGFPALQGDFLKDDIRKFAQNENWELISDYHFGGYAKVDKSLVCFMNDFRSETGIIIDPIYTGKMFYGLFDRITKDYFLPGTKVLAIHTGGLQGIIGMNSILKKKNLPLLDL</sequence>